<reference evidence="1 2" key="1">
    <citation type="submission" date="2019-02" db="EMBL/GenBank/DDBJ databases">
        <title>The genomic architecture of introgression among sibling species of bacteria.</title>
        <authorList>
            <person name="Cavassim M.I.A."/>
            <person name="Moeskjaer S."/>
            <person name="Moslemi C."/>
            <person name="Fields B."/>
            <person name="Bachmann A."/>
            <person name="Vilhjalmsson B."/>
            <person name="Schierup M.H."/>
            <person name="Young J.P.W."/>
            <person name="Andersen S.U."/>
        </authorList>
    </citation>
    <scope>NUCLEOTIDE SEQUENCE [LARGE SCALE GENOMIC DNA]</scope>
    <source>
        <strain evidence="1 2">SM92</strain>
    </source>
</reference>
<comment type="caution">
    <text evidence="1">The sequence shown here is derived from an EMBL/GenBank/DDBJ whole genome shotgun (WGS) entry which is preliminary data.</text>
</comment>
<organism evidence="1 2">
    <name type="scientific">Rhizobium ruizarguesonis</name>
    <dbReference type="NCBI Taxonomy" id="2081791"/>
    <lineage>
        <taxon>Bacteria</taxon>
        <taxon>Pseudomonadati</taxon>
        <taxon>Pseudomonadota</taxon>
        <taxon>Alphaproteobacteria</taxon>
        <taxon>Hyphomicrobiales</taxon>
        <taxon>Rhizobiaceae</taxon>
        <taxon>Rhizobium/Agrobacterium group</taxon>
        <taxon>Rhizobium</taxon>
    </lineage>
</organism>
<dbReference type="AlphaFoldDB" id="A0AB38ID15"/>
<evidence type="ECO:0000313" key="2">
    <source>
        <dbReference type="Proteomes" id="UP000294215"/>
    </source>
</evidence>
<name>A0AB38ID15_9HYPH</name>
<gene>
    <name evidence="1" type="ORF">ELH40_12640</name>
</gene>
<proteinExistence type="predicted"/>
<accession>A0AB38ID15</accession>
<dbReference type="Proteomes" id="UP000294215">
    <property type="component" value="Unassembled WGS sequence"/>
</dbReference>
<protein>
    <submittedName>
        <fullName evidence="1">Uncharacterized protein</fullName>
    </submittedName>
</protein>
<sequence length="70" mass="7854">MNIVELLGISQKTLFKHYRRELDVGAARLEAALALRLYAIAGGKGAIALRAAIFLLRSRFGWSRYLPRPL</sequence>
<dbReference type="EMBL" id="SIMR01000001">
    <property type="protein sequence ID" value="TBC18026.1"/>
    <property type="molecule type" value="Genomic_DNA"/>
</dbReference>
<evidence type="ECO:0000313" key="1">
    <source>
        <dbReference type="EMBL" id="TBC18026.1"/>
    </source>
</evidence>